<dbReference type="EMBL" id="JAWDKC010000025">
    <property type="protein sequence ID" value="MDV0445920.1"/>
    <property type="molecule type" value="Genomic_DNA"/>
</dbReference>
<proteinExistence type="predicted"/>
<evidence type="ECO:0000256" key="1">
    <source>
        <dbReference type="SAM" id="Phobius"/>
    </source>
</evidence>
<evidence type="ECO:0000313" key="3">
    <source>
        <dbReference type="Proteomes" id="UP001272052"/>
    </source>
</evidence>
<comment type="caution">
    <text evidence="2">The sequence shown here is derived from an EMBL/GenBank/DDBJ whole genome shotgun (WGS) entry which is preliminary data.</text>
</comment>
<dbReference type="Proteomes" id="UP001272052">
    <property type="component" value="Unassembled WGS sequence"/>
</dbReference>
<feature type="transmembrane region" description="Helical" evidence="1">
    <location>
        <begin position="20"/>
        <end position="37"/>
    </location>
</feature>
<protein>
    <submittedName>
        <fullName evidence="2">Uncharacterized protein</fullName>
    </submittedName>
</protein>
<reference evidence="2 3" key="1">
    <citation type="submission" date="2023-06" db="EMBL/GenBank/DDBJ databases">
        <title>Genome sequence of Methanimicrococcus sp. At1.</title>
        <authorList>
            <person name="Protasov E."/>
            <person name="Platt K."/>
            <person name="Poehlein A."/>
            <person name="Daniel R."/>
            <person name="Brune A."/>
        </authorList>
    </citation>
    <scope>NUCLEOTIDE SEQUENCE [LARGE SCALE GENOMIC DNA]</scope>
    <source>
        <strain evidence="2 3">At1</strain>
    </source>
</reference>
<sequence>MRTKNIYWLFIAYYMKKLKFLKFLFISFVLLILFVFICGCMNEPNENTNTDSEINTDPYTNVSAGMTCDENNFRFNLGYMIYENYEIDQNNVTYTISDDSIQVNLPAIQKEISDDVPERKYGFVTVEVGDRSVFKDRQMYNITLKNGTVVGTFAFEDEKLYTFTPAYIQGIKIKSEKKQIKAYAQAGTGVEMVYTIDTANATTSKSFDENNTYTISVPERKLDYKEPIPLPMLISVHEFDIANSSKLKNGKYTVKINDMEASFIIIAGTVVWISNAGEYWAVNLKNLK</sequence>
<keyword evidence="1" id="KW-1133">Transmembrane helix</keyword>
<evidence type="ECO:0000313" key="2">
    <source>
        <dbReference type="EMBL" id="MDV0445920.1"/>
    </source>
</evidence>
<organism evidence="2 3">
    <name type="scientific">Methanimicrococcus hacksteinii</name>
    <dbReference type="NCBI Taxonomy" id="3028293"/>
    <lineage>
        <taxon>Archaea</taxon>
        <taxon>Methanobacteriati</taxon>
        <taxon>Methanobacteriota</taxon>
        <taxon>Stenosarchaea group</taxon>
        <taxon>Methanomicrobia</taxon>
        <taxon>Methanosarcinales</taxon>
        <taxon>Methanosarcinaceae</taxon>
        <taxon>Methanimicrococcus</taxon>
    </lineage>
</organism>
<gene>
    <name evidence="2" type="ORF">MmiAt1_15230</name>
</gene>
<keyword evidence="1" id="KW-0472">Membrane</keyword>
<accession>A0ABU3VR93</accession>
<keyword evidence="3" id="KW-1185">Reference proteome</keyword>
<keyword evidence="1" id="KW-0812">Transmembrane</keyword>
<name>A0ABU3VR93_9EURY</name>